<dbReference type="VEuPathDB" id="TrichDB:TVAGG3_0261160"/>
<dbReference type="InterPro" id="IPR011050">
    <property type="entry name" value="Pectin_lyase_fold/virulence"/>
</dbReference>
<feature type="domain" description="RING-type" evidence="2">
    <location>
        <begin position="527"/>
        <end position="566"/>
    </location>
</feature>
<dbReference type="SMART" id="SM00710">
    <property type="entry name" value="PbH1"/>
    <property type="match status" value="9"/>
</dbReference>
<sequence length="579" mass="64178">MSSLIDFFDTFEFTEQDGVRIVELTEAEYDLSGLEFKINSPCRVISKCNSNVHLGRIVIAECDTEWDGLSVEGSIVVRNAENFIVRNCTFTKGNTGSGGCIVITRANKSLIENCYIHDSQTCGIFVEASALAVIRNVKTNKINSQNVFITCYSKAEVTDCEFTETNDTALCCIFESAIQLTNTTIKDSKGFGLNLNNACFSINNLKLINTTQNGINIYQCEQPAVIQNSYFQNTGSSSISIINQFVPIKIINNVFEDIHGNAIIMTEESVGYIANNITKKIEFPAVAVLQKSSAMITENDISGCSRAAICARYAQTVEIFKNKIDGAEDTGISVSDSTDVRIHDNIIMNCLIAGVESYNESQVTVKDNEFDHPGKYCFMCYAGAFLNASNNKIKHPDESMILVSTHGSGDFVENTCTECDVQYTGETTGVIFMNSNSNYENITNDEKRSNDKIKFIPPYQDPCQGMCLKCRKKPRTRFLVPCGHKIFCDECGQEAVKNGESCPLCRFPIASFTCSYTSTWDDDSNLCSICAENEADVVILPCGHTGLCSKCVQNWFSENNTCPICRKEESFMKKIHSNF</sequence>
<dbReference type="SMR" id="A2DZP5"/>
<evidence type="ECO:0000313" key="3">
    <source>
        <dbReference type="EMBL" id="EAY14113.1"/>
    </source>
</evidence>
<feature type="domain" description="RING-type" evidence="2">
    <location>
        <begin position="467"/>
        <end position="506"/>
    </location>
</feature>
<dbReference type="Gene3D" id="3.30.40.10">
    <property type="entry name" value="Zinc/RING finger domain, C3HC4 (zinc finger)"/>
    <property type="match status" value="2"/>
</dbReference>
<dbReference type="RefSeq" id="XP_001326336.1">
    <property type="nucleotide sequence ID" value="XM_001326301.1"/>
</dbReference>
<dbReference type="FunFam" id="3.30.40.10:FF:000962">
    <property type="entry name" value="Uncharacterized protein"/>
    <property type="match status" value="1"/>
</dbReference>
<dbReference type="Pfam" id="PF13229">
    <property type="entry name" value="Beta_helix"/>
    <property type="match status" value="2"/>
</dbReference>
<keyword evidence="1" id="KW-0479">Metal-binding</keyword>
<dbReference type="SUPFAM" id="SSF51126">
    <property type="entry name" value="Pectin lyase-like"/>
    <property type="match status" value="2"/>
</dbReference>
<dbReference type="InParanoid" id="A2DZP5"/>
<dbReference type="PROSITE" id="PS50089">
    <property type="entry name" value="ZF_RING_2"/>
    <property type="match status" value="2"/>
</dbReference>
<reference evidence="3" key="1">
    <citation type="submission" date="2006-10" db="EMBL/GenBank/DDBJ databases">
        <authorList>
            <person name="Amadeo P."/>
            <person name="Zhao Q."/>
            <person name="Wortman J."/>
            <person name="Fraser-Liggett C."/>
            <person name="Carlton J."/>
        </authorList>
    </citation>
    <scope>NUCLEOTIDE SEQUENCE</scope>
    <source>
        <strain evidence="3">G3</strain>
    </source>
</reference>
<dbReference type="InterPro" id="IPR006626">
    <property type="entry name" value="PbH1"/>
</dbReference>
<dbReference type="InterPro" id="IPR039448">
    <property type="entry name" value="Beta_helix"/>
</dbReference>
<dbReference type="SUPFAM" id="SSF57850">
    <property type="entry name" value="RING/U-box"/>
    <property type="match status" value="2"/>
</dbReference>
<dbReference type="GO" id="GO:0006511">
    <property type="term" value="P:ubiquitin-dependent protein catabolic process"/>
    <property type="evidence" value="ECO:0000318"/>
    <property type="project" value="GO_Central"/>
</dbReference>
<keyword evidence="1" id="KW-0862">Zinc</keyword>
<dbReference type="InterPro" id="IPR012334">
    <property type="entry name" value="Pectin_lyas_fold"/>
</dbReference>
<dbReference type="InterPro" id="IPR013083">
    <property type="entry name" value="Znf_RING/FYVE/PHD"/>
</dbReference>
<evidence type="ECO:0000256" key="1">
    <source>
        <dbReference type="PROSITE-ProRule" id="PRU00175"/>
    </source>
</evidence>
<dbReference type="GO" id="GO:0042981">
    <property type="term" value="P:regulation of apoptotic process"/>
    <property type="evidence" value="ECO:0000318"/>
    <property type="project" value="GO_Central"/>
</dbReference>
<dbReference type="FunFam" id="2.160.20.10:FF:000106">
    <property type="entry name" value="Uncharacterized protein"/>
    <property type="match status" value="1"/>
</dbReference>
<dbReference type="InterPro" id="IPR047126">
    <property type="entry name" value="RNF141-like"/>
</dbReference>
<proteinExistence type="predicted"/>
<organism evidence="3 4">
    <name type="scientific">Trichomonas vaginalis (strain ATCC PRA-98 / G3)</name>
    <dbReference type="NCBI Taxonomy" id="412133"/>
    <lineage>
        <taxon>Eukaryota</taxon>
        <taxon>Metamonada</taxon>
        <taxon>Parabasalia</taxon>
        <taxon>Trichomonadida</taxon>
        <taxon>Trichomonadidae</taxon>
        <taxon>Trichomonas</taxon>
    </lineage>
</organism>
<dbReference type="VEuPathDB" id="TrichDB:TVAG_351610"/>
<dbReference type="Proteomes" id="UP000001542">
    <property type="component" value="Unassembled WGS sequence"/>
</dbReference>
<name>A2DZP5_TRIV3</name>
<gene>
    <name evidence="3" type="ORF">TVAG_351610</name>
</gene>
<dbReference type="PANTHER" id="PTHR12109">
    <property type="entry name" value="RING FINGER PROTEIN 141-RELATED"/>
    <property type="match status" value="1"/>
</dbReference>
<dbReference type="InterPro" id="IPR001841">
    <property type="entry name" value="Znf_RING"/>
</dbReference>
<protein>
    <recommendedName>
        <fullName evidence="2">RING-type domain-containing protein</fullName>
    </recommendedName>
</protein>
<dbReference type="EMBL" id="DS113275">
    <property type="protein sequence ID" value="EAY14113.1"/>
    <property type="molecule type" value="Genomic_DNA"/>
</dbReference>
<dbReference type="Pfam" id="PF13920">
    <property type="entry name" value="zf-C3HC4_3"/>
    <property type="match status" value="2"/>
</dbReference>
<accession>A2DZP5</accession>
<keyword evidence="4" id="KW-1185">Reference proteome</keyword>
<dbReference type="KEGG" id="tva:4772101"/>
<dbReference type="Gene3D" id="2.160.20.10">
    <property type="entry name" value="Single-stranded right-handed beta-helix, Pectin lyase-like"/>
    <property type="match status" value="2"/>
</dbReference>
<reference evidence="3" key="2">
    <citation type="journal article" date="2007" name="Science">
        <title>Draft genome sequence of the sexually transmitted pathogen Trichomonas vaginalis.</title>
        <authorList>
            <person name="Carlton J.M."/>
            <person name="Hirt R.P."/>
            <person name="Silva J.C."/>
            <person name="Delcher A.L."/>
            <person name="Schatz M."/>
            <person name="Zhao Q."/>
            <person name="Wortman J.R."/>
            <person name="Bidwell S.L."/>
            <person name="Alsmark U.C.M."/>
            <person name="Besteiro S."/>
            <person name="Sicheritz-Ponten T."/>
            <person name="Noel C.J."/>
            <person name="Dacks J.B."/>
            <person name="Foster P.G."/>
            <person name="Simillion C."/>
            <person name="Van de Peer Y."/>
            <person name="Miranda-Saavedra D."/>
            <person name="Barton G.J."/>
            <person name="Westrop G.D."/>
            <person name="Mueller S."/>
            <person name="Dessi D."/>
            <person name="Fiori P.L."/>
            <person name="Ren Q."/>
            <person name="Paulsen I."/>
            <person name="Zhang H."/>
            <person name="Bastida-Corcuera F.D."/>
            <person name="Simoes-Barbosa A."/>
            <person name="Brown M.T."/>
            <person name="Hayes R.D."/>
            <person name="Mukherjee M."/>
            <person name="Okumura C.Y."/>
            <person name="Schneider R."/>
            <person name="Smith A.J."/>
            <person name="Vanacova S."/>
            <person name="Villalvazo M."/>
            <person name="Haas B.J."/>
            <person name="Pertea M."/>
            <person name="Feldblyum T.V."/>
            <person name="Utterback T.R."/>
            <person name="Shu C.L."/>
            <person name="Osoegawa K."/>
            <person name="de Jong P.J."/>
            <person name="Hrdy I."/>
            <person name="Horvathova L."/>
            <person name="Zubacova Z."/>
            <person name="Dolezal P."/>
            <person name="Malik S.B."/>
            <person name="Logsdon J.M. Jr."/>
            <person name="Henze K."/>
            <person name="Gupta A."/>
            <person name="Wang C.C."/>
            <person name="Dunne R.L."/>
            <person name="Upcroft J.A."/>
            <person name="Upcroft P."/>
            <person name="White O."/>
            <person name="Salzberg S.L."/>
            <person name="Tang P."/>
            <person name="Chiu C.-H."/>
            <person name="Lee Y.-S."/>
            <person name="Embley T.M."/>
            <person name="Coombs G.H."/>
            <person name="Mottram J.C."/>
            <person name="Tachezy J."/>
            <person name="Fraser-Liggett C.M."/>
            <person name="Johnson P.J."/>
        </authorList>
    </citation>
    <scope>NUCLEOTIDE SEQUENCE [LARGE SCALE GENOMIC DNA]</scope>
    <source>
        <strain evidence="3">G3</strain>
    </source>
</reference>
<evidence type="ECO:0000313" key="4">
    <source>
        <dbReference type="Proteomes" id="UP000001542"/>
    </source>
</evidence>
<dbReference type="SMART" id="SM00184">
    <property type="entry name" value="RING"/>
    <property type="match status" value="2"/>
</dbReference>
<evidence type="ECO:0000259" key="2">
    <source>
        <dbReference type="PROSITE" id="PS50089"/>
    </source>
</evidence>
<dbReference type="GO" id="GO:0008270">
    <property type="term" value="F:zinc ion binding"/>
    <property type="evidence" value="ECO:0007669"/>
    <property type="project" value="UniProtKB-KW"/>
</dbReference>
<dbReference type="OrthoDB" id="6078042at2759"/>
<dbReference type="STRING" id="5722.A2DZP5"/>
<dbReference type="AlphaFoldDB" id="A2DZP5"/>
<keyword evidence="1" id="KW-0863">Zinc-finger</keyword>